<dbReference type="AlphaFoldDB" id="A0A0B6ZI07"/>
<reference evidence="1" key="1">
    <citation type="submission" date="2014-12" db="EMBL/GenBank/DDBJ databases">
        <title>Insight into the proteome of Arion vulgaris.</title>
        <authorList>
            <person name="Aradska J."/>
            <person name="Bulat T."/>
            <person name="Smidak R."/>
            <person name="Sarate P."/>
            <person name="Gangsoo J."/>
            <person name="Sialana F."/>
            <person name="Bilban M."/>
            <person name="Lubec G."/>
        </authorList>
    </citation>
    <scope>NUCLEOTIDE SEQUENCE</scope>
    <source>
        <tissue evidence="1">Skin</tissue>
    </source>
</reference>
<gene>
    <name evidence="1" type="primary">ORF65425</name>
</gene>
<organism evidence="1">
    <name type="scientific">Arion vulgaris</name>
    <dbReference type="NCBI Taxonomy" id="1028688"/>
    <lineage>
        <taxon>Eukaryota</taxon>
        <taxon>Metazoa</taxon>
        <taxon>Spiralia</taxon>
        <taxon>Lophotrochozoa</taxon>
        <taxon>Mollusca</taxon>
        <taxon>Gastropoda</taxon>
        <taxon>Heterobranchia</taxon>
        <taxon>Euthyneura</taxon>
        <taxon>Panpulmonata</taxon>
        <taxon>Eupulmonata</taxon>
        <taxon>Stylommatophora</taxon>
        <taxon>Helicina</taxon>
        <taxon>Arionoidea</taxon>
        <taxon>Arionidae</taxon>
        <taxon>Arion</taxon>
    </lineage>
</organism>
<accession>A0A0B6ZI07</accession>
<dbReference type="EMBL" id="HACG01021318">
    <property type="protein sequence ID" value="CEK68183.1"/>
    <property type="molecule type" value="Transcribed_RNA"/>
</dbReference>
<protein>
    <submittedName>
        <fullName evidence="1">Uncharacterized protein</fullName>
    </submittedName>
</protein>
<name>A0A0B6ZI07_9EUPU</name>
<evidence type="ECO:0000313" key="1">
    <source>
        <dbReference type="EMBL" id="CEK68183.1"/>
    </source>
</evidence>
<sequence length="61" mass="6858">MGASSSCLGSLLDDDTTLMQLKELRKKLCISKEVLYYQRTTNKHSLQYLLGKRPMGLHGVS</sequence>
<proteinExistence type="predicted"/>